<accession>A0AAD9LGV0</accession>
<sequence length="81" mass="9414">MTFKRCITLASCSIAVGYAFVVYRVNLTRRDALKRFEQSEDGRRLTVESVSFAPKIQTDQSDVSTALLNKYIAEDRMRYRR</sequence>
<gene>
    <name evidence="1" type="ORF">X943_002364</name>
</gene>
<reference evidence="1" key="2">
    <citation type="submission" date="2021-05" db="EMBL/GenBank/DDBJ databases">
        <authorList>
            <person name="Pain A."/>
        </authorList>
    </citation>
    <scope>NUCLEOTIDE SEQUENCE</scope>
    <source>
        <strain evidence="1">1802A</strain>
    </source>
</reference>
<reference evidence="1" key="1">
    <citation type="journal article" date="2014" name="Nucleic Acids Res.">
        <title>The evolutionary dynamics of variant antigen genes in Babesia reveal a history of genomic innovation underlying host-parasite interaction.</title>
        <authorList>
            <person name="Jackson A.P."/>
            <person name="Otto T.D."/>
            <person name="Darby A."/>
            <person name="Ramaprasad A."/>
            <person name="Xia D."/>
            <person name="Echaide I.E."/>
            <person name="Farber M."/>
            <person name="Gahlot S."/>
            <person name="Gamble J."/>
            <person name="Gupta D."/>
            <person name="Gupta Y."/>
            <person name="Jackson L."/>
            <person name="Malandrin L."/>
            <person name="Malas T.B."/>
            <person name="Moussa E."/>
            <person name="Nair M."/>
            <person name="Reid A.J."/>
            <person name="Sanders M."/>
            <person name="Sharma J."/>
            <person name="Tracey A."/>
            <person name="Quail M.A."/>
            <person name="Weir W."/>
            <person name="Wastling J.M."/>
            <person name="Hall N."/>
            <person name="Willadsen P."/>
            <person name="Lingelbach K."/>
            <person name="Shiels B."/>
            <person name="Tait A."/>
            <person name="Berriman M."/>
            <person name="Allred D.R."/>
            <person name="Pain A."/>
        </authorList>
    </citation>
    <scope>NUCLEOTIDE SEQUENCE</scope>
    <source>
        <strain evidence="1">1802A</strain>
    </source>
</reference>
<evidence type="ECO:0000313" key="1">
    <source>
        <dbReference type="EMBL" id="KAK1936248.1"/>
    </source>
</evidence>
<proteinExistence type="predicted"/>
<keyword evidence="2" id="KW-1185">Reference proteome</keyword>
<dbReference type="EMBL" id="JAHBMH010000044">
    <property type="protein sequence ID" value="KAK1936248.1"/>
    <property type="molecule type" value="Genomic_DNA"/>
</dbReference>
<dbReference type="Proteomes" id="UP001195914">
    <property type="component" value="Unassembled WGS sequence"/>
</dbReference>
<evidence type="ECO:0000313" key="2">
    <source>
        <dbReference type="Proteomes" id="UP001195914"/>
    </source>
</evidence>
<comment type="caution">
    <text evidence="1">The sequence shown here is derived from an EMBL/GenBank/DDBJ whole genome shotgun (WGS) entry which is preliminary data.</text>
</comment>
<dbReference type="AlphaFoldDB" id="A0AAD9LGV0"/>
<name>A0AAD9LGV0_BABDI</name>
<protein>
    <submittedName>
        <fullName evidence="1">Uncharacterized protein</fullName>
    </submittedName>
</protein>
<organism evidence="1 2">
    <name type="scientific">Babesia divergens</name>
    <dbReference type="NCBI Taxonomy" id="32595"/>
    <lineage>
        <taxon>Eukaryota</taxon>
        <taxon>Sar</taxon>
        <taxon>Alveolata</taxon>
        <taxon>Apicomplexa</taxon>
        <taxon>Aconoidasida</taxon>
        <taxon>Piroplasmida</taxon>
        <taxon>Babesiidae</taxon>
        <taxon>Babesia</taxon>
    </lineage>
</organism>